<reference evidence="2" key="1">
    <citation type="submission" date="2019-10" db="EMBL/GenBank/DDBJ databases">
        <title>Muricauda hadale sp. nov., a piezophilic bacterium isolated from hadopelagic water of the Mariana Trench.</title>
        <authorList>
            <person name="Wei Y."/>
        </authorList>
    </citation>
    <scope>NUCLEOTIDE SEQUENCE [LARGE SCALE GENOMIC DNA]</scope>
    <source>
        <strain evidence="2">MT-229</strain>
    </source>
</reference>
<evidence type="ECO:0000313" key="2">
    <source>
        <dbReference type="EMBL" id="KAB5484746.1"/>
    </source>
</evidence>
<dbReference type="PROSITE" id="PS51257">
    <property type="entry name" value="PROKAR_LIPOPROTEIN"/>
    <property type="match status" value="1"/>
</dbReference>
<accession>A0A5N5INW7</accession>
<proteinExistence type="predicted"/>
<feature type="chain" id="PRO_5024394428" description="Membrane metalloprotease" evidence="1">
    <location>
        <begin position="24"/>
        <end position="275"/>
    </location>
</feature>
<keyword evidence="1" id="KW-0732">Signal</keyword>
<dbReference type="SUPFAM" id="SSF55486">
    <property type="entry name" value="Metalloproteases ('zincins'), catalytic domain"/>
    <property type="match status" value="1"/>
</dbReference>
<name>A0A5N5INW7_9FLAO</name>
<dbReference type="RefSeq" id="WP_151891577.1">
    <property type="nucleotide sequence ID" value="NZ_VNIK02000015.1"/>
</dbReference>
<protein>
    <recommendedName>
        <fullName evidence="4">Membrane metalloprotease</fullName>
    </recommendedName>
</protein>
<evidence type="ECO:0000256" key="1">
    <source>
        <dbReference type="SAM" id="SignalP"/>
    </source>
</evidence>
<evidence type="ECO:0008006" key="4">
    <source>
        <dbReference type="Google" id="ProtNLM"/>
    </source>
</evidence>
<dbReference type="OrthoDB" id="1121673at2"/>
<keyword evidence="3" id="KW-1185">Reference proteome</keyword>
<comment type="caution">
    <text evidence="2">The sequence shown here is derived from an EMBL/GenBank/DDBJ whole genome shotgun (WGS) entry which is preliminary data.</text>
</comment>
<dbReference type="AlphaFoldDB" id="A0A5N5INW7"/>
<dbReference type="EMBL" id="VNIK02000015">
    <property type="protein sequence ID" value="KAB5484746.1"/>
    <property type="molecule type" value="Genomic_DNA"/>
</dbReference>
<evidence type="ECO:0000313" key="3">
    <source>
        <dbReference type="Proteomes" id="UP000319204"/>
    </source>
</evidence>
<feature type="signal peptide" evidence="1">
    <location>
        <begin position="1"/>
        <end position="23"/>
    </location>
</feature>
<organism evidence="2 3">
    <name type="scientific">Flagellimonas hadalis</name>
    <dbReference type="NCBI Taxonomy" id="2597517"/>
    <lineage>
        <taxon>Bacteria</taxon>
        <taxon>Pseudomonadati</taxon>
        <taxon>Bacteroidota</taxon>
        <taxon>Flavobacteriia</taxon>
        <taxon>Flavobacteriales</taxon>
        <taxon>Flavobacteriaceae</taxon>
        <taxon>Flagellimonas</taxon>
    </lineage>
</organism>
<sequence>MKKKIILYPFLALLVFMGCSKDAENPSGSSTSVDKSANLLTTGASANDILSNNTFDKLLIEIAYVSGFQPTVDGIDTLEEFIKARTFKEEVEFKYTPLSSPNEETLTLNEVAELERDNRTAYNDGSTLAIYIYFADAPADSDDESENLVTLGAVYRNTSMIIYESTVRDLASRSAVISVADLEAATLNHEFGHLLGLVDLGTDPVHPEHEDTEIGENDVETGNNHCNVEGCLMRAELQFGGPMMKAMQSNVSKGLTTVPQLDAECLLDLQNNGGR</sequence>
<gene>
    <name evidence="2" type="ORF">FOT42_016275</name>
</gene>
<dbReference type="Proteomes" id="UP000319204">
    <property type="component" value="Unassembled WGS sequence"/>
</dbReference>